<dbReference type="EMBL" id="CP018221">
    <property type="protein sequence ID" value="API58594.1"/>
    <property type="molecule type" value="Genomic_DNA"/>
</dbReference>
<dbReference type="InterPro" id="IPR042177">
    <property type="entry name" value="Cell/Rod_1"/>
</dbReference>
<gene>
    <name evidence="7" type="ORF">BSL82_04095</name>
</gene>
<evidence type="ECO:0000256" key="5">
    <source>
        <dbReference type="SAM" id="Phobius"/>
    </source>
</evidence>
<dbReference type="Gene3D" id="2.40.10.340">
    <property type="entry name" value="Rod shape-determining protein MreC, domain 1"/>
    <property type="match status" value="1"/>
</dbReference>
<dbReference type="Proteomes" id="UP000182063">
    <property type="component" value="Chromosome"/>
</dbReference>
<dbReference type="InterPro" id="IPR042175">
    <property type="entry name" value="Cell/Rod_MreC_2"/>
</dbReference>
<dbReference type="KEGG" id="sphj:BSL82_04095"/>
<name>A0A1L3ZSJ3_9SPHN</name>
<keyword evidence="8" id="KW-1185">Reference proteome</keyword>
<evidence type="ECO:0000313" key="8">
    <source>
        <dbReference type="Proteomes" id="UP000182063"/>
    </source>
</evidence>
<evidence type="ECO:0000256" key="2">
    <source>
        <dbReference type="ARBA" id="ARBA00013855"/>
    </source>
</evidence>
<sequence>MADKGWRRSGFSRRAQMGAFVGLVLSVLAIVVGVVLLVRSAFGNDDVSGARGVALDVTAPIAAAIGAPFRWAAAGVDMIDDHFRAVSRNRALQAQLEQAVPELVRARTLKRENARLKALLDLSEPNPRMIASARIVGGSPSSPSSTAVLSAGRRQGVAVGQPVREPSGLVGRVIETGSNAARVMLLTHVDSRVPVAMVRDGTPALVFGRNDALLEVKTVITDRNPFRPGDLLITSGAGGIYPPDVAVAVVVKPTVEGALARPAVAPEKLGFVIVEEPFVPRVTPTRKATLPEQRR</sequence>
<evidence type="ECO:0000259" key="6">
    <source>
        <dbReference type="Pfam" id="PF04085"/>
    </source>
</evidence>
<organism evidence="7 8">
    <name type="scientific">Tardibacter chloracetimidivorans</name>
    <dbReference type="NCBI Taxonomy" id="1921510"/>
    <lineage>
        <taxon>Bacteria</taxon>
        <taxon>Pseudomonadati</taxon>
        <taxon>Pseudomonadota</taxon>
        <taxon>Alphaproteobacteria</taxon>
        <taxon>Sphingomonadales</taxon>
        <taxon>Sphingomonadaceae</taxon>
        <taxon>Tardibacter</taxon>
    </lineage>
</organism>
<keyword evidence="5" id="KW-0812">Transmembrane</keyword>
<keyword evidence="5" id="KW-1133">Transmembrane helix</keyword>
<dbReference type="GO" id="GO:0008360">
    <property type="term" value="P:regulation of cell shape"/>
    <property type="evidence" value="ECO:0007669"/>
    <property type="project" value="UniProtKB-KW"/>
</dbReference>
<dbReference type="Gene3D" id="2.40.10.350">
    <property type="entry name" value="Rod shape-determining protein MreC, domain 2"/>
    <property type="match status" value="1"/>
</dbReference>
<reference evidence="8" key="1">
    <citation type="submission" date="2016-11" db="EMBL/GenBank/DDBJ databases">
        <title>Complete Genome Sequence of alachlor-degrading Sphingomonas sp. strain JJ-A5.</title>
        <authorList>
            <person name="Lee H."/>
            <person name="Ka J.-O."/>
        </authorList>
    </citation>
    <scope>NUCLEOTIDE SEQUENCE [LARGE SCALE GENOMIC DNA]</scope>
    <source>
        <strain evidence="8">JJ-A5</strain>
    </source>
</reference>
<feature type="transmembrane region" description="Helical" evidence="5">
    <location>
        <begin position="20"/>
        <end position="42"/>
    </location>
</feature>
<evidence type="ECO:0000256" key="4">
    <source>
        <dbReference type="ARBA" id="ARBA00032089"/>
    </source>
</evidence>
<dbReference type="PANTHER" id="PTHR34138:SF1">
    <property type="entry name" value="CELL SHAPE-DETERMINING PROTEIN MREC"/>
    <property type="match status" value="1"/>
</dbReference>
<dbReference type="PANTHER" id="PTHR34138">
    <property type="entry name" value="CELL SHAPE-DETERMINING PROTEIN MREC"/>
    <property type="match status" value="1"/>
</dbReference>
<dbReference type="GO" id="GO:0005886">
    <property type="term" value="C:plasma membrane"/>
    <property type="evidence" value="ECO:0007669"/>
    <property type="project" value="TreeGrafter"/>
</dbReference>
<comment type="similarity">
    <text evidence="1">Belongs to the MreC family.</text>
</comment>
<evidence type="ECO:0000256" key="1">
    <source>
        <dbReference type="ARBA" id="ARBA00009369"/>
    </source>
</evidence>
<accession>A0A1L3ZSJ3</accession>
<feature type="domain" description="Rod shape-determining protein MreC beta-barrel core" evidence="6">
    <location>
        <begin position="135"/>
        <end position="274"/>
    </location>
</feature>
<keyword evidence="3" id="KW-0133">Cell shape</keyword>
<evidence type="ECO:0000256" key="3">
    <source>
        <dbReference type="ARBA" id="ARBA00022960"/>
    </source>
</evidence>
<dbReference type="InterPro" id="IPR007221">
    <property type="entry name" value="MreC"/>
</dbReference>
<dbReference type="Pfam" id="PF04085">
    <property type="entry name" value="MreC"/>
    <property type="match status" value="1"/>
</dbReference>
<evidence type="ECO:0000313" key="7">
    <source>
        <dbReference type="EMBL" id="API58594.1"/>
    </source>
</evidence>
<proteinExistence type="inferred from homology"/>
<protein>
    <recommendedName>
        <fullName evidence="2">Cell shape-determining protein MreC</fullName>
    </recommendedName>
    <alternativeName>
        <fullName evidence="4">Cell shape protein MreC</fullName>
    </alternativeName>
</protein>
<dbReference type="AlphaFoldDB" id="A0A1L3ZSJ3"/>
<keyword evidence="5" id="KW-0472">Membrane</keyword>
<dbReference type="STRING" id="1921510.BSL82_04095"/>
<dbReference type="InterPro" id="IPR055342">
    <property type="entry name" value="MreC_beta-barrel_core"/>
</dbReference>